<dbReference type="GO" id="GO:0090730">
    <property type="term" value="C:Las1 complex"/>
    <property type="evidence" value="ECO:0007669"/>
    <property type="project" value="InterPro"/>
</dbReference>
<dbReference type="SMART" id="SM00849">
    <property type="entry name" value="Lactamase_B"/>
    <property type="match status" value="1"/>
</dbReference>
<dbReference type="STRING" id="28573.A0A0U1LN39"/>
<comment type="cofactor">
    <cofactor evidence="2">
        <name>Zn(2+)</name>
        <dbReference type="ChEBI" id="CHEBI:29105"/>
    </cofactor>
</comment>
<dbReference type="SUPFAM" id="SSF56281">
    <property type="entry name" value="Metallo-hydrolase/oxidoreductase"/>
    <property type="match status" value="1"/>
</dbReference>
<name>A0A0U1LN39_TALIS</name>
<protein>
    <recommendedName>
        <fullName evidence="5">hydroxyacylglutathione hydrolase</fullName>
        <ecNumber evidence="5">3.1.2.6</ecNumber>
    </recommendedName>
    <alternativeName>
        <fullName evidence="9">Glyoxalase II</fullName>
    </alternativeName>
</protein>
<dbReference type="OrthoDB" id="515692at2759"/>
<comment type="catalytic activity">
    <reaction evidence="1">
        <text>an S-(2-hydroxyacyl)glutathione + H2O = a 2-hydroxy carboxylate + glutathione + H(+)</text>
        <dbReference type="Rhea" id="RHEA:21864"/>
        <dbReference type="ChEBI" id="CHEBI:15377"/>
        <dbReference type="ChEBI" id="CHEBI:15378"/>
        <dbReference type="ChEBI" id="CHEBI:57925"/>
        <dbReference type="ChEBI" id="CHEBI:58896"/>
        <dbReference type="ChEBI" id="CHEBI:71261"/>
        <dbReference type="EC" id="3.1.2.6"/>
    </reaction>
</comment>
<dbReference type="GO" id="GO:0004519">
    <property type="term" value="F:endonuclease activity"/>
    <property type="evidence" value="ECO:0007669"/>
    <property type="project" value="InterPro"/>
</dbReference>
<dbReference type="EMBL" id="CVMT01000001">
    <property type="protein sequence ID" value="CRG84402.1"/>
    <property type="molecule type" value="Genomic_DNA"/>
</dbReference>
<reference evidence="11 12" key="1">
    <citation type="submission" date="2015-04" db="EMBL/GenBank/DDBJ databases">
        <authorList>
            <person name="Syromyatnikov M.Y."/>
            <person name="Popov V.N."/>
        </authorList>
    </citation>
    <scope>NUCLEOTIDE SEQUENCE [LARGE SCALE GENOMIC DNA]</scope>
    <source>
        <strain evidence="11">WF-38-12</strain>
    </source>
</reference>
<comment type="pathway">
    <text evidence="3">Secondary metabolite metabolism; methylglyoxal degradation; (R)-lactate from methylglyoxal: step 2/2.</text>
</comment>
<keyword evidence="12" id="KW-1185">Reference proteome</keyword>
<dbReference type="PANTHER" id="PTHR11935:SF94">
    <property type="entry name" value="TENZING NORGAY, ISOFORM C"/>
    <property type="match status" value="1"/>
</dbReference>
<dbReference type="Proteomes" id="UP000054383">
    <property type="component" value="Unassembled WGS sequence"/>
</dbReference>
<dbReference type="CDD" id="cd07723">
    <property type="entry name" value="hydroxyacylglutathione_hydrolase_MBL-fold"/>
    <property type="match status" value="1"/>
</dbReference>
<dbReference type="Pfam" id="PF16123">
    <property type="entry name" value="HAGH_C"/>
    <property type="match status" value="1"/>
</dbReference>
<dbReference type="GO" id="GO:0006364">
    <property type="term" value="P:rRNA processing"/>
    <property type="evidence" value="ECO:0007669"/>
    <property type="project" value="InterPro"/>
</dbReference>
<evidence type="ECO:0000313" key="11">
    <source>
        <dbReference type="EMBL" id="CRG84402.1"/>
    </source>
</evidence>
<organism evidence="11 12">
    <name type="scientific">Talaromyces islandicus</name>
    <name type="common">Penicillium islandicum</name>
    <dbReference type="NCBI Taxonomy" id="28573"/>
    <lineage>
        <taxon>Eukaryota</taxon>
        <taxon>Fungi</taxon>
        <taxon>Dikarya</taxon>
        <taxon>Ascomycota</taxon>
        <taxon>Pezizomycotina</taxon>
        <taxon>Eurotiomycetes</taxon>
        <taxon>Eurotiomycetidae</taxon>
        <taxon>Eurotiales</taxon>
        <taxon>Trichocomaceae</taxon>
        <taxon>Talaromyces</taxon>
        <taxon>Talaromyces sect. Islandici</taxon>
    </lineage>
</organism>
<dbReference type="OMA" id="YWAKTDL"/>
<evidence type="ECO:0000256" key="6">
    <source>
        <dbReference type="ARBA" id="ARBA00022723"/>
    </source>
</evidence>
<dbReference type="InterPro" id="IPR032282">
    <property type="entry name" value="HAGH_C"/>
</dbReference>
<evidence type="ECO:0000313" key="12">
    <source>
        <dbReference type="Proteomes" id="UP000054383"/>
    </source>
</evidence>
<dbReference type="InterPro" id="IPR001279">
    <property type="entry name" value="Metallo-B-lactamas"/>
</dbReference>
<dbReference type="PANTHER" id="PTHR11935">
    <property type="entry name" value="BETA LACTAMASE DOMAIN"/>
    <property type="match status" value="1"/>
</dbReference>
<dbReference type="GO" id="GO:0004416">
    <property type="term" value="F:hydroxyacylglutathione hydrolase activity"/>
    <property type="evidence" value="ECO:0007669"/>
    <property type="project" value="UniProtKB-EC"/>
</dbReference>
<dbReference type="GO" id="GO:0046872">
    <property type="term" value="F:metal ion binding"/>
    <property type="evidence" value="ECO:0007669"/>
    <property type="project" value="UniProtKB-KW"/>
</dbReference>
<proteinExistence type="inferred from homology"/>
<dbReference type="EC" id="3.1.2.6" evidence="5"/>
<evidence type="ECO:0000259" key="10">
    <source>
        <dbReference type="SMART" id="SM00849"/>
    </source>
</evidence>
<accession>A0A0U1LN39</accession>
<dbReference type="InterPro" id="IPR036866">
    <property type="entry name" value="RibonucZ/Hydroxyglut_hydro"/>
</dbReference>
<keyword evidence="7" id="KW-0378">Hydrolase</keyword>
<evidence type="ECO:0000256" key="9">
    <source>
        <dbReference type="ARBA" id="ARBA00031044"/>
    </source>
</evidence>
<dbReference type="Pfam" id="PF04031">
    <property type="entry name" value="Las1"/>
    <property type="match status" value="1"/>
</dbReference>
<evidence type="ECO:0000256" key="2">
    <source>
        <dbReference type="ARBA" id="ARBA00001947"/>
    </source>
</evidence>
<comment type="similarity">
    <text evidence="4">Belongs to the metallo-beta-lactamase superfamily. Glyoxalase II family.</text>
</comment>
<dbReference type="Gene3D" id="3.60.15.10">
    <property type="entry name" value="Ribonuclease Z/Hydroxyacylglutathione hydrolase-like"/>
    <property type="match status" value="1"/>
</dbReference>
<evidence type="ECO:0000256" key="3">
    <source>
        <dbReference type="ARBA" id="ARBA00004963"/>
    </source>
</evidence>
<dbReference type="AlphaFoldDB" id="A0A0U1LN39"/>
<gene>
    <name evidence="11" type="ORF">PISL3812_01694</name>
</gene>
<evidence type="ECO:0000256" key="8">
    <source>
        <dbReference type="ARBA" id="ARBA00022833"/>
    </source>
</evidence>
<evidence type="ECO:0000256" key="1">
    <source>
        <dbReference type="ARBA" id="ARBA00001623"/>
    </source>
</evidence>
<dbReference type="Pfam" id="PF00753">
    <property type="entry name" value="Lactamase_B"/>
    <property type="match status" value="1"/>
</dbReference>
<evidence type="ECO:0000256" key="4">
    <source>
        <dbReference type="ARBA" id="ARBA00006759"/>
    </source>
</evidence>
<dbReference type="UniPathway" id="UPA00619">
    <property type="reaction ID" value="UER00676"/>
</dbReference>
<sequence length="652" mass="72488">MPKIIFTPWRDSSELLNVRSQFYPPSPAGPDLRVNACRTVEAWKLRNHLPHAVEATALLTDAILHDDAAHNSVFSIRATYAAAFCRFVTGLVDSKLGGQRRTMFQRALDLGLPASFVELRHEATHRELPSLVVLRGAVHRSLEWLWGYYWGRLDVAPISTGGGCHLNSRIRDSLRQISQQQQQLGSAKRKAKAHAVVAAAQSLAGICQQENEGTLLLCRALLDKDMLKQRQPGASMDSTFSTWDVLLQTIADSHPPFLTTLTEEMAMDLGHLAEAEPEAEAVFFWLRHILESRTWEAQRPRIPVSFLRAICCEMPNTWTAKLEEHTLAKLSFVSADADAPVNLDVHVDDGWDALEAYGWGPAKHWSTQTQTRKMHIRAIPMWAGKSNNYAYLVTDEPTKQSVIVDPAHPEEYVALSLFSFLDLVSARWRLKPDDRVVPVLTAERDAGRIKLNAIINTHHHWDHAGGNDGILKSLGQLAVIGGKDCQSVTKTPAHGETWKLGDRITVKALHTPCHTQDSICYFLEDGEQRAVFTGDTLFTGGCGRFFEGNAAEMHKALNQTLAALPDDTKVYSGHEYTKSNVKFLVSVSQTPAIQKLAKFAEENQNTQGVLTIGDEKAHNVFMMLDHPDVLKATGKTDPVDVMAALRELKNAM</sequence>
<keyword evidence="6" id="KW-0479">Metal-binding</keyword>
<evidence type="ECO:0000256" key="5">
    <source>
        <dbReference type="ARBA" id="ARBA00011917"/>
    </source>
</evidence>
<dbReference type="InterPro" id="IPR035680">
    <property type="entry name" value="Clx_II_MBL"/>
</dbReference>
<feature type="domain" description="Metallo-beta-lactamase" evidence="10">
    <location>
        <begin position="387"/>
        <end position="574"/>
    </location>
</feature>
<evidence type="ECO:0000256" key="7">
    <source>
        <dbReference type="ARBA" id="ARBA00022801"/>
    </source>
</evidence>
<keyword evidence="8" id="KW-0862">Zinc</keyword>
<dbReference type="InterPro" id="IPR007174">
    <property type="entry name" value="Las1"/>
</dbReference>